<keyword evidence="10 12" id="KW-0560">Oxidoreductase</keyword>
<dbReference type="Gene3D" id="3.40.430.10">
    <property type="entry name" value="Dihydrofolate Reductase, subunit A"/>
    <property type="match status" value="1"/>
</dbReference>
<comment type="catalytic activity">
    <reaction evidence="12">
        <text>5-amino-6-(5-phospho-D-ribitylamino)uracil + NADP(+) = 5-amino-6-(5-phospho-D-ribosylamino)uracil + NADPH + H(+)</text>
        <dbReference type="Rhea" id="RHEA:17845"/>
        <dbReference type="ChEBI" id="CHEBI:15378"/>
        <dbReference type="ChEBI" id="CHEBI:57783"/>
        <dbReference type="ChEBI" id="CHEBI:58349"/>
        <dbReference type="ChEBI" id="CHEBI:58421"/>
        <dbReference type="ChEBI" id="CHEBI:58453"/>
        <dbReference type="EC" id="1.1.1.193"/>
    </reaction>
</comment>
<evidence type="ECO:0000256" key="15">
    <source>
        <dbReference type="PIRSR" id="PIRSR006769-3"/>
    </source>
</evidence>
<proteinExistence type="inferred from homology"/>
<feature type="binding site" evidence="15">
    <location>
        <position position="84"/>
    </location>
    <ligand>
        <name>Zn(2+)</name>
        <dbReference type="ChEBI" id="CHEBI:29105"/>
        <note>catalytic</note>
    </ligand>
</feature>
<dbReference type="InterPro" id="IPR016192">
    <property type="entry name" value="APOBEC/CMP_deaminase_Zn-bd"/>
</dbReference>
<dbReference type="InterPro" id="IPR024072">
    <property type="entry name" value="DHFR-like_dom_sf"/>
</dbReference>
<dbReference type="PROSITE" id="PS51747">
    <property type="entry name" value="CYT_DCMP_DEAMINASES_2"/>
    <property type="match status" value="1"/>
</dbReference>
<dbReference type="InterPro" id="IPR004794">
    <property type="entry name" value="Eubact_RibD"/>
</dbReference>
<evidence type="ECO:0000256" key="13">
    <source>
        <dbReference type="PIRSR" id="PIRSR006769-1"/>
    </source>
</evidence>
<dbReference type="EMBL" id="JABFCX010000002">
    <property type="protein sequence ID" value="NNU16052.1"/>
    <property type="molecule type" value="Genomic_DNA"/>
</dbReference>
<protein>
    <recommendedName>
        <fullName evidence="12">Riboflavin biosynthesis protein RibD</fullName>
    </recommendedName>
    <domain>
        <recommendedName>
            <fullName evidence="12">Diaminohydroxyphosphoribosylaminopyrimidine deaminase</fullName>
            <shortName evidence="12">DRAP deaminase</shortName>
            <ecNumber evidence="12">3.5.4.26</ecNumber>
        </recommendedName>
        <alternativeName>
            <fullName evidence="12">Riboflavin-specific deaminase</fullName>
        </alternativeName>
    </domain>
    <domain>
        <recommendedName>
            <fullName evidence="12">5-amino-6-(5-phosphoribosylamino)uracil reductase</fullName>
            <ecNumber evidence="12">1.1.1.193</ecNumber>
        </recommendedName>
        <alternativeName>
            <fullName evidence="12">HTP reductase</fullName>
        </alternativeName>
    </domain>
</protein>
<dbReference type="GO" id="GO:0008270">
    <property type="term" value="F:zinc ion binding"/>
    <property type="evidence" value="ECO:0007669"/>
    <property type="project" value="InterPro"/>
</dbReference>
<evidence type="ECO:0000256" key="7">
    <source>
        <dbReference type="ARBA" id="ARBA00022723"/>
    </source>
</evidence>
<gene>
    <name evidence="17" type="primary">ribD</name>
    <name evidence="17" type="ORF">HK107_06925</name>
</gene>
<dbReference type="GO" id="GO:0008835">
    <property type="term" value="F:diaminohydroxyphosphoribosylaminopyrimidine deaminase activity"/>
    <property type="evidence" value="ECO:0007669"/>
    <property type="project" value="UniProtKB-EC"/>
</dbReference>
<feature type="binding site" evidence="15">
    <location>
        <position position="75"/>
    </location>
    <ligand>
        <name>Zn(2+)</name>
        <dbReference type="ChEBI" id="CHEBI:29105"/>
        <note>catalytic</note>
    </ligand>
</feature>
<feature type="binding site" evidence="14">
    <location>
        <position position="155"/>
    </location>
    <ligand>
        <name>NADP(+)</name>
        <dbReference type="ChEBI" id="CHEBI:58349"/>
    </ligand>
</feature>
<evidence type="ECO:0000256" key="2">
    <source>
        <dbReference type="ARBA" id="ARBA00004882"/>
    </source>
</evidence>
<dbReference type="PIRSF" id="PIRSF006769">
    <property type="entry name" value="RibD"/>
    <property type="match status" value="1"/>
</dbReference>
<dbReference type="GO" id="GO:0050661">
    <property type="term" value="F:NADP binding"/>
    <property type="evidence" value="ECO:0007669"/>
    <property type="project" value="InterPro"/>
</dbReference>
<keyword evidence="6 12" id="KW-0686">Riboflavin biosynthesis</keyword>
<dbReference type="PANTHER" id="PTHR38011:SF7">
    <property type="entry name" value="2,5-DIAMINO-6-RIBOSYLAMINO-4(3H)-PYRIMIDINONE 5'-PHOSPHATE REDUCTASE"/>
    <property type="match status" value="1"/>
</dbReference>
<dbReference type="NCBIfam" id="TIGR00326">
    <property type="entry name" value="eubact_ribD"/>
    <property type="match status" value="1"/>
</dbReference>
<keyword evidence="9 12" id="KW-0521">NADP</keyword>
<dbReference type="Pfam" id="PF00383">
    <property type="entry name" value="dCMP_cyt_deam_1"/>
    <property type="match status" value="1"/>
</dbReference>
<dbReference type="InterPro" id="IPR011549">
    <property type="entry name" value="RibD_C"/>
</dbReference>
<reference evidence="17 18" key="1">
    <citation type="submission" date="2020-05" db="EMBL/GenBank/DDBJ databases">
        <title>Parvularcula mediterraneae sp. nov., isolated from polypropylene straw from shallow seawater of the seashore of Laganas in Zakynthos island, Greece.</title>
        <authorList>
            <person name="Szabo I."/>
            <person name="Al-Omari J."/>
            <person name="Rado J."/>
            <person name="Szerdahelyi G.S."/>
        </authorList>
    </citation>
    <scope>NUCLEOTIDE SEQUENCE [LARGE SCALE GENOMIC DNA]</scope>
    <source>
        <strain evidence="17 18">ZS-1/3</strain>
    </source>
</reference>
<feature type="active site" description="Proton donor" evidence="13">
    <location>
        <position position="52"/>
    </location>
</feature>
<evidence type="ECO:0000256" key="1">
    <source>
        <dbReference type="ARBA" id="ARBA00002151"/>
    </source>
</evidence>
<keyword evidence="8 12" id="KW-0862">Zinc</keyword>
<evidence type="ECO:0000259" key="16">
    <source>
        <dbReference type="PROSITE" id="PS51747"/>
    </source>
</evidence>
<evidence type="ECO:0000256" key="8">
    <source>
        <dbReference type="ARBA" id="ARBA00022833"/>
    </source>
</evidence>
<comment type="catalytic activity">
    <reaction evidence="12">
        <text>2,5-diamino-6-hydroxy-4-(5-phosphoribosylamino)-pyrimidine + H2O + H(+) = 5-amino-6-(5-phospho-D-ribosylamino)uracil + NH4(+)</text>
        <dbReference type="Rhea" id="RHEA:21868"/>
        <dbReference type="ChEBI" id="CHEBI:15377"/>
        <dbReference type="ChEBI" id="CHEBI:15378"/>
        <dbReference type="ChEBI" id="CHEBI:28938"/>
        <dbReference type="ChEBI" id="CHEBI:58453"/>
        <dbReference type="ChEBI" id="CHEBI:58614"/>
        <dbReference type="EC" id="3.5.4.26"/>
    </reaction>
</comment>
<evidence type="ECO:0000256" key="9">
    <source>
        <dbReference type="ARBA" id="ARBA00022857"/>
    </source>
</evidence>
<evidence type="ECO:0000256" key="3">
    <source>
        <dbReference type="ARBA" id="ARBA00004910"/>
    </source>
</evidence>
<keyword evidence="18" id="KW-1185">Reference proteome</keyword>
<accession>A0A7Y3RL17</accession>
<dbReference type="GO" id="GO:0008703">
    <property type="term" value="F:5-amino-6-(5-phosphoribosylamino)uracil reductase activity"/>
    <property type="evidence" value="ECO:0007669"/>
    <property type="project" value="UniProtKB-EC"/>
</dbReference>
<feature type="binding site" evidence="14">
    <location>
        <position position="171"/>
    </location>
    <ligand>
        <name>NADP(+)</name>
        <dbReference type="ChEBI" id="CHEBI:58349"/>
    </ligand>
</feature>
<dbReference type="AlphaFoldDB" id="A0A7Y3RL17"/>
<dbReference type="PANTHER" id="PTHR38011">
    <property type="entry name" value="DIHYDROFOLATE REDUCTASE FAMILY PROTEIN (AFU_ORTHOLOGUE AFUA_8G06820)"/>
    <property type="match status" value="1"/>
</dbReference>
<feature type="binding site" evidence="14">
    <location>
        <position position="169"/>
    </location>
    <ligand>
        <name>NADP(+)</name>
        <dbReference type="ChEBI" id="CHEBI:58349"/>
    </ligand>
</feature>
<evidence type="ECO:0000256" key="12">
    <source>
        <dbReference type="PIRNR" id="PIRNR006769"/>
    </source>
</evidence>
<dbReference type="SUPFAM" id="SSF53927">
    <property type="entry name" value="Cytidine deaminase-like"/>
    <property type="match status" value="1"/>
</dbReference>
<dbReference type="Pfam" id="PF01872">
    <property type="entry name" value="RibD_C"/>
    <property type="match status" value="1"/>
</dbReference>
<feature type="binding site" evidence="14">
    <location>
        <position position="208"/>
    </location>
    <ligand>
        <name>substrate</name>
    </ligand>
</feature>
<feature type="binding site" evidence="14">
    <location>
        <position position="224"/>
    </location>
    <ligand>
        <name>NADP(+)</name>
        <dbReference type="ChEBI" id="CHEBI:58349"/>
    </ligand>
</feature>
<keyword evidence="12 17" id="KW-0378">Hydrolase</keyword>
<dbReference type="InterPro" id="IPR016193">
    <property type="entry name" value="Cytidine_deaminase-like"/>
</dbReference>
<dbReference type="Proteomes" id="UP000536835">
    <property type="component" value="Unassembled WGS sequence"/>
</dbReference>
<dbReference type="SUPFAM" id="SSF53597">
    <property type="entry name" value="Dihydrofolate reductase-like"/>
    <property type="match status" value="1"/>
</dbReference>
<comment type="similarity">
    <text evidence="4 12">In the N-terminal section; belongs to the cytidine and deoxycytidylate deaminase family.</text>
</comment>
<dbReference type="InterPro" id="IPR002125">
    <property type="entry name" value="CMP_dCMP_dom"/>
</dbReference>
<dbReference type="InterPro" id="IPR002734">
    <property type="entry name" value="RibDG_C"/>
</dbReference>
<comment type="pathway">
    <text evidence="2 12">Cofactor biosynthesis; riboflavin biosynthesis; 5-amino-6-(D-ribitylamino)uracil from GTP: step 2/4.</text>
</comment>
<evidence type="ECO:0000256" key="11">
    <source>
        <dbReference type="ARBA" id="ARBA00023268"/>
    </source>
</evidence>
<comment type="similarity">
    <text evidence="5 12">In the C-terminal section; belongs to the HTP reductase family.</text>
</comment>
<name>A0A7Y3RL17_9PROT</name>
<evidence type="ECO:0000313" key="17">
    <source>
        <dbReference type="EMBL" id="NNU16052.1"/>
    </source>
</evidence>
<dbReference type="InterPro" id="IPR050765">
    <property type="entry name" value="Riboflavin_Biosynth_HTPR"/>
</dbReference>
<feature type="binding site" evidence="14">
    <location>
        <position position="201"/>
    </location>
    <ligand>
        <name>NADP(+)</name>
        <dbReference type="ChEBI" id="CHEBI:58349"/>
    </ligand>
</feature>
<sequence>MQDAQHIERAIALARNAEGFTHPNPMVGCVLVKDGAVVAEGWHKGPGQEHAEAMALRLAGDAARGAVAYVTLEPCNHHGRTPPCSEALIAAGVAGVVYGLRDVNPLAVGGAERLREAGIPTRLAEGRVRTACAELVRPWVHTLKCWRPWVTAKLAMSLDGFTATTSGESKWITGPEARQRGHDLRQRTGAIIVGVGTVLADNPSLDPRPEGREPAPSLKVVLDSELRTPIDAKLLTTPGVTLIVGHEDADSSRASALEDAGAEVVLLLGEGRPDIKELLRLLKERGQNDVMIESGGTLLGAAFDADVIDEVWAFTAPMILGAGRPAIASKGRTSLANALRLEKTEIEKLGQDTLLRGLKKRSAH</sequence>
<comment type="pathway">
    <text evidence="3 12">Cofactor biosynthesis; riboflavin biosynthesis; 5-amino-6-(D-ribitylamino)uracil from GTP: step 3/4.</text>
</comment>
<comment type="caution">
    <text evidence="17">The sequence shown here is derived from an EMBL/GenBank/DDBJ whole genome shotgun (WGS) entry which is preliminary data.</text>
</comment>
<feature type="binding site" evidence="14">
    <location>
        <position position="205"/>
    </location>
    <ligand>
        <name>substrate</name>
    </ligand>
</feature>
<dbReference type="CDD" id="cd01284">
    <property type="entry name" value="Riboflavin_deaminase-reductase"/>
    <property type="match status" value="1"/>
</dbReference>
<organism evidence="17 18">
    <name type="scientific">Parvularcula mediterranea</name>
    <dbReference type="NCBI Taxonomy" id="2732508"/>
    <lineage>
        <taxon>Bacteria</taxon>
        <taxon>Pseudomonadati</taxon>
        <taxon>Pseudomonadota</taxon>
        <taxon>Alphaproteobacteria</taxon>
        <taxon>Parvularculales</taxon>
        <taxon>Parvularculaceae</taxon>
        <taxon>Parvularcula</taxon>
    </lineage>
</organism>
<dbReference type="EC" id="1.1.1.193" evidence="12"/>
<dbReference type="Gene3D" id="3.40.140.10">
    <property type="entry name" value="Cytidine Deaminase, domain 2"/>
    <property type="match status" value="1"/>
</dbReference>
<evidence type="ECO:0000256" key="5">
    <source>
        <dbReference type="ARBA" id="ARBA00007417"/>
    </source>
</evidence>
<comment type="function">
    <text evidence="1 12">Converts 2,5-diamino-6-(ribosylamino)-4(3h)-pyrimidinone 5'-phosphate into 5-amino-6-(ribosylamino)-2,4(1h,3h)-pyrimidinedione 5'-phosphate.</text>
</comment>
<feature type="binding site" evidence="14">
    <location>
        <position position="293"/>
    </location>
    <ligand>
        <name>substrate</name>
    </ligand>
</feature>
<feature type="binding site" evidence="14">
    <location>
        <begin position="295"/>
        <end position="301"/>
    </location>
    <ligand>
        <name>NADP(+)</name>
        <dbReference type="ChEBI" id="CHEBI:58349"/>
    </ligand>
</feature>
<evidence type="ECO:0000256" key="6">
    <source>
        <dbReference type="ARBA" id="ARBA00022619"/>
    </source>
</evidence>
<keyword evidence="11" id="KW-0511">Multifunctional enzyme</keyword>
<evidence type="ECO:0000256" key="14">
    <source>
        <dbReference type="PIRSR" id="PIRSR006769-2"/>
    </source>
</evidence>
<evidence type="ECO:0000256" key="4">
    <source>
        <dbReference type="ARBA" id="ARBA00005259"/>
    </source>
</evidence>
<feature type="binding site" evidence="14">
    <location>
        <position position="185"/>
    </location>
    <ligand>
        <name>substrate</name>
    </ligand>
</feature>
<evidence type="ECO:0000256" key="10">
    <source>
        <dbReference type="ARBA" id="ARBA00023002"/>
    </source>
</evidence>
<feature type="domain" description="CMP/dCMP-type deaminase" evidence="16">
    <location>
        <begin position="1"/>
        <end position="121"/>
    </location>
</feature>
<comment type="cofactor">
    <cofactor evidence="12 15">
        <name>Zn(2+)</name>
        <dbReference type="ChEBI" id="CHEBI:29105"/>
    </cofactor>
    <text evidence="12 15">Binds 1 zinc ion.</text>
</comment>
<dbReference type="GO" id="GO:0009231">
    <property type="term" value="P:riboflavin biosynthetic process"/>
    <property type="evidence" value="ECO:0007669"/>
    <property type="project" value="UniProtKB-UniPathway"/>
</dbReference>
<keyword evidence="7 12" id="KW-0479">Metal-binding</keyword>
<dbReference type="PROSITE" id="PS00903">
    <property type="entry name" value="CYT_DCMP_DEAMINASES_1"/>
    <property type="match status" value="1"/>
</dbReference>
<dbReference type="NCBIfam" id="TIGR00227">
    <property type="entry name" value="ribD_Cterm"/>
    <property type="match status" value="1"/>
</dbReference>
<evidence type="ECO:0000313" key="18">
    <source>
        <dbReference type="Proteomes" id="UP000536835"/>
    </source>
</evidence>
<dbReference type="RefSeq" id="WP_173197973.1">
    <property type="nucleotide sequence ID" value="NZ_JABFCX010000002.1"/>
</dbReference>
<dbReference type="UniPathway" id="UPA00275">
    <property type="reaction ID" value="UER00401"/>
</dbReference>
<feature type="binding site" evidence="15">
    <location>
        <position position="50"/>
    </location>
    <ligand>
        <name>Zn(2+)</name>
        <dbReference type="ChEBI" id="CHEBI:29105"/>
        <note>catalytic</note>
    </ligand>
</feature>
<feature type="binding site" evidence="14">
    <location>
        <position position="197"/>
    </location>
    <ligand>
        <name>NADP(+)</name>
        <dbReference type="ChEBI" id="CHEBI:58349"/>
    </ligand>
</feature>
<dbReference type="EC" id="3.5.4.26" evidence="12"/>